<sequence length="41" mass="4754">MLVMERLAKKEWVIYVVGLLVRTPDTACASSIYRMIVQRGR</sequence>
<accession>A0A0C2I683</accession>
<dbReference type="EMBL" id="JXDG01000015">
    <property type="protein sequence ID" value="KIH84681.1"/>
    <property type="molecule type" value="Genomic_DNA"/>
</dbReference>
<evidence type="ECO:0000313" key="2">
    <source>
        <dbReference type="Proteomes" id="UP000031535"/>
    </source>
</evidence>
<proteinExistence type="predicted"/>
<gene>
    <name evidence="1" type="ORF">UCMB321_1535</name>
</gene>
<evidence type="ECO:0000313" key="1">
    <source>
        <dbReference type="EMBL" id="KIH84681.1"/>
    </source>
</evidence>
<dbReference type="AlphaFoldDB" id="A0A0C2I683"/>
<keyword evidence="2" id="KW-1185">Reference proteome</keyword>
<name>A0A0C2I683_9PSED</name>
<dbReference type="Proteomes" id="UP000031535">
    <property type="component" value="Unassembled WGS sequence"/>
</dbReference>
<protein>
    <submittedName>
        <fullName evidence="1">Uncharacterized protein</fullName>
    </submittedName>
</protein>
<reference evidence="1 2" key="1">
    <citation type="submission" date="2015-01" db="EMBL/GenBank/DDBJ databases">
        <title>Complete genome of Pseudomonas batumici UCM B-321 producer of the batumin antibiotic with strong antistaphilococcal and potential anticancer activity.</title>
        <authorList>
            <person name="Klochko V.V."/>
            <person name="Zelena L.B."/>
            <person name="Elena K.A."/>
            <person name="Reva O.N."/>
        </authorList>
    </citation>
    <scope>NUCLEOTIDE SEQUENCE [LARGE SCALE GENOMIC DNA]</scope>
    <source>
        <strain evidence="1 2">UCM B-321</strain>
    </source>
</reference>
<organism evidence="1 2">
    <name type="scientific">Pseudomonas batumici</name>
    <dbReference type="NCBI Taxonomy" id="226910"/>
    <lineage>
        <taxon>Bacteria</taxon>
        <taxon>Pseudomonadati</taxon>
        <taxon>Pseudomonadota</taxon>
        <taxon>Gammaproteobacteria</taxon>
        <taxon>Pseudomonadales</taxon>
        <taxon>Pseudomonadaceae</taxon>
        <taxon>Pseudomonas</taxon>
    </lineage>
</organism>
<comment type="caution">
    <text evidence="1">The sequence shown here is derived from an EMBL/GenBank/DDBJ whole genome shotgun (WGS) entry which is preliminary data.</text>
</comment>